<reference evidence="1 2" key="1">
    <citation type="submission" date="2018-02" db="EMBL/GenBank/DDBJ databases">
        <authorList>
            <person name="Machado R.A."/>
        </authorList>
    </citation>
    <scope>NUCLEOTIDE SEQUENCE [LARGE SCALE GENOMIC DNA]</scope>
    <source>
        <strain evidence="1 2">DSM 23271</strain>
    </source>
</reference>
<dbReference type="Pfam" id="PF06353">
    <property type="entry name" value="DUF1062"/>
    <property type="match status" value="1"/>
</dbReference>
<organism evidence="1 2">
    <name type="scientific">Photorhabdus stackebrandtii</name>
    <dbReference type="NCBI Taxonomy" id="1123042"/>
    <lineage>
        <taxon>Bacteria</taxon>
        <taxon>Pseudomonadati</taxon>
        <taxon>Pseudomonadota</taxon>
        <taxon>Gammaproteobacteria</taxon>
        <taxon>Enterobacterales</taxon>
        <taxon>Morganellaceae</taxon>
        <taxon>Photorhabdus</taxon>
    </lineage>
</organism>
<dbReference type="EMBL" id="PUJV01000038">
    <property type="protein sequence ID" value="NHB98532.1"/>
    <property type="molecule type" value="Genomic_DNA"/>
</dbReference>
<evidence type="ECO:0000313" key="2">
    <source>
        <dbReference type="Proteomes" id="UP000547931"/>
    </source>
</evidence>
<accession>A0A7X5QQM3</accession>
<proteinExistence type="predicted"/>
<evidence type="ECO:0008006" key="3">
    <source>
        <dbReference type="Google" id="ProtNLM"/>
    </source>
</evidence>
<name>A0A7X5QQM3_9GAMM</name>
<keyword evidence="2" id="KW-1185">Reference proteome</keyword>
<gene>
    <name evidence="1" type="ORF">C5470_20100</name>
</gene>
<dbReference type="AlphaFoldDB" id="A0A7X5QQM3"/>
<dbReference type="InterPro" id="IPR009412">
    <property type="entry name" value="DUF1062"/>
</dbReference>
<dbReference type="Proteomes" id="UP000547931">
    <property type="component" value="Unassembled WGS sequence"/>
</dbReference>
<comment type="caution">
    <text evidence="1">The sequence shown here is derived from an EMBL/GenBank/DDBJ whole genome shotgun (WGS) entry which is preliminary data.</text>
</comment>
<evidence type="ECO:0000313" key="1">
    <source>
        <dbReference type="EMBL" id="NHB98532.1"/>
    </source>
</evidence>
<protein>
    <recommendedName>
        <fullName evidence="3">DUF1062 domain-containing protein</fullName>
    </recommendedName>
</protein>
<sequence>MTNRNVVWLVRPVSYQAILKRCPGCEMKKAFYPAGTFRVNAQKKVLDVWSIYKCEKCDYTWNIDIFSRINVNKLDGDLYERFLHNDQDEIRRYAFDYRILAKNRAELGGSPDFIIEGKELQDMAQTLAAQITVQLEYPIPVRLISILTKKLSLSRSRVTKFVNQGVIQGVTAIELNKKLKRNITLSINVNDLL</sequence>
<dbReference type="RefSeq" id="WP_166291426.1">
    <property type="nucleotide sequence ID" value="NZ_CAWPIE010000038.1"/>
</dbReference>
<dbReference type="PIRSF" id="PIRSF021719">
    <property type="entry name" value="DUF1062"/>
    <property type="match status" value="1"/>
</dbReference>